<proteinExistence type="predicted"/>
<evidence type="ECO:0000313" key="1">
    <source>
        <dbReference type="EMBL" id="SDE86424.1"/>
    </source>
</evidence>
<evidence type="ECO:0000313" key="2">
    <source>
        <dbReference type="Proteomes" id="UP000199076"/>
    </source>
</evidence>
<organism evidence="1 2">
    <name type="scientific">Halorientalis regularis</name>
    <dbReference type="NCBI Taxonomy" id="660518"/>
    <lineage>
        <taxon>Archaea</taxon>
        <taxon>Methanobacteriati</taxon>
        <taxon>Methanobacteriota</taxon>
        <taxon>Stenosarchaea group</taxon>
        <taxon>Halobacteria</taxon>
        <taxon>Halobacteriales</taxon>
        <taxon>Haloarculaceae</taxon>
        <taxon>Halorientalis</taxon>
    </lineage>
</organism>
<dbReference type="Proteomes" id="UP000199076">
    <property type="component" value="Unassembled WGS sequence"/>
</dbReference>
<sequence length="213" mass="24213">MFAPPIGQRMTLEQTSLQDYESTANLHMEEQRLTTADVEECSFIVEDICTELSHIDANKWECHGDVSDEVEFLTDGPGFETAKEVHEIMCRYTSNTLQHHNLRRPFTIHAGKHSNYHDYHHGHLYGRFGPIDVAIEYAAVGQLYVSLAGSRENKLYHVPIYIGPLDEDGLHLIRSALQAYRTRDYHVIDNEPHLSKSLHVPQAFLIPSSGATD</sequence>
<name>A0A1G7GE70_9EURY</name>
<dbReference type="EMBL" id="FNBK01000002">
    <property type="protein sequence ID" value="SDE86424.1"/>
    <property type="molecule type" value="Genomic_DNA"/>
</dbReference>
<accession>A0A1G7GE70</accession>
<keyword evidence="2" id="KW-1185">Reference proteome</keyword>
<dbReference type="AlphaFoldDB" id="A0A1G7GE70"/>
<reference evidence="2" key="1">
    <citation type="submission" date="2016-10" db="EMBL/GenBank/DDBJ databases">
        <authorList>
            <person name="Varghese N."/>
            <person name="Submissions S."/>
        </authorList>
    </citation>
    <scope>NUCLEOTIDE SEQUENCE [LARGE SCALE GENOMIC DNA]</scope>
    <source>
        <strain evidence="2">IBRC-M 10760</strain>
    </source>
</reference>
<protein>
    <submittedName>
        <fullName evidence="1">Uncharacterized protein</fullName>
    </submittedName>
</protein>
<gene>
    <name evidence="1" type="ORF">SAMN05216218_1022</name>
</gene>
<dbReference type="STRING" id="660518.SAMN05216218_1022"/>